<organism evidence="9 10">
    <name type="scientific">Selenomonas ruminantium</name>
    <dbReference type="NCBI Taxonomy" id="971"/>
    <lineage>
        <taxon>Bacteria</taxon>
        <taxon>Bacillati</taxon>
        <taxon>Bacillota</taxon>
        <taxon>Negativicutes</taxon>
        <taxon>Selenomonadales</taxon>
        <taxon>Selenomonadaceae</taxon>
        <taxon>Selenomonas</taxon>
    </lineage>
</organism>
<dbReference type="SMART" id="SM00304">
    <property type="entry name" value="HAMP"/>
    <property type="match status" value="1"/>
</dbReference>
<keyword evidence="4" id="KW-0378">Hydrolase</keyword>
<dbReference type="InterPro" id="IPR036457">
    <property type="entry name" value="PPM-type-like_dom_sf"/>
</dbReference>
<dbReference type="Pfam" id="PF00672">
    <property type="entry name" value="HAMP"/>
    <property type="match status" value="1"/>
</dbReference>
<keyword evidence="5 7" id="KW-1133">Transmembrane helix</keyword>
<dbReference type="RefSeq" id="WP_074671842.1">
    <property type="nucleotide sequence ID" value="NZ_FNQG01000005.1"/>
</dbReference>
<evidence type="ECO:0000256" key="3">
    <source>
        <dbReference type="ARBA" id="ARBA00022692"/>
    </source>
</evidence>
<dbReference type="PANTHER" id="PTHR43156">
    <property type="entry name" value="STAGE II SPORULATION PROTEIN E-RELATED"/>
    <property type="match status" value="1"/>
</dbReference>
<dbReference type="CDD" id="cd18773">
    <property type="entry name" value="PDC1_HK_sensor"/>
    <property type="match status" value="1"/>
</dbReference>
<dbReference type="InterPro" id="IPR033479">
    <property type="entry name" value="dCache_1"/>
</dbReference>
<dbReference type="Pfam" id="PF07228">
    <property type="entry name" value="SpoIIE"/>
    <property type="match status" value="1"/>
</dbReference>
<protein>
    <submittedName>
        <fullName evidence="9">Sigma-B regulation protein RsbU (Phosphoserine phosphatase)</fullName>
    </submittedName>
</protein>
<dbReference type="SUPFAM" id="SSF158472">
    <property type="entry name" value="HAMP domain-like"/>
    <property type="match status" value="1"/>
</dbReference>
<feature type="transmembrane region" description="Helical" evidence="7">
    <location>
        <begin position="384"/>
        <end position="402"/>
    </location>
</feature>
<evidence type="ECO:0000256" key="1">
    <source>
        <dbReference type="ARBA" id="ARBA00004651"/>
    </source>
</evidence>
<dbReference type="GO" id="GO:0005886">
    <property type="term" value="C:plasma membrane"/>
    <property type="evidence" value="ECO:0007669"/>
    <property type="project" value="UniProtKB-SubCell"/>
</dbReference>
<dbReference type="EMBL" id="FNQG01000005">
    <property type="protein sequence ID" value="SDZ97767.1"/>
    <property type="molecule type" value="Genomic_DNA"/>
</dbReference>
<feature type="domain" description="HAMP" evidence="8">
    <location>
        <begin position="406"/>
        <end position="458"/>
    </location>
</feature>
<dbReference type="Pfam" id="PF02743">
    <property type="entry name" value="dCache_1"/>
    <property type="match status" value="1"/>
</dbReference>
<dbReference type="OrthoDB" id="311592at2"/>
<dbReference type="GO" id="GO:0007165">
    <property type="term" value="P:signal transduction"/>
    <property type="evidence" value="ECO:0007669"/>
    <property type="project" value="InterPro"/>
</dbReference>
<dbReference type="Gene3D" id="6.10.340.10">
    <property type="match status" value="1"/>
</dbReference>
<dbReference type="PROSITE" id="PS50885">
    <property type="entry name" value="HAMP"/>
    <property type="match status" value="1"/>
</dbReference>
<comment type="subcellular location">
    <subcellularLocation>
        <location evidence="1">Cell membrane</location>
        <topology evidence="1">Multi-pass membrane protein</topology>
    </subcellularLocation>
</comment>
<dbReference type="PANTHER" id="PTHR43156:SF2">
    <property type="entry name" value="STAGE II SPORULATION PROTEIN E"/>
    <property type="match status" value="1"/>
</dbReference>
<dbReference type="InterPro" id="IPR001932">
    <property type="entry name" value="PPM-type_phosphatase-like_dom"/>
</dbReference>
<evidence type="ECO:0000256" key="7">
    <source>
        <dbReference type="SAM" id="Phobius"/>
    </source>
</evidence>
<dbReference type="Gene3D" id="3.60.40.10">
    <property type="entry name" value="PPM-type phosphatase domain"/>
    <property type="match status" value="1"/>
</dbReference>
<dbReference type="Proteomes" id="UP000183469">
    <property type="component" value="Unassembled WGS sequence"/>
</dbReference>
<gene>
    <name evidence="9" type="ORF">SAMN05660648_01461</name>
</gene>
<keyword evidence="3 7" id="KW-0812">Transmembrane</keyword>
<evidence type="ECO:0000313" key="10">
    <source>
        <dbReference type="Proteomes" id="UP000183469"/>
    </source>
</evidence>
<dbReference type="InterPro" id="IPR003660">
    <property type="entry name" value="HAMP_dom"/>
</dbReference>
<reference evidence="9 10" key="1">
    <citation type="submission" date="2016-10" db="EMBL/GenBank/DDBJ databases">
        <authorList>
            <person name="de Groot N.N."/>
        </authorList>
    </citation>
    <scope>NUCLEOTIDE SEQUENCE [LARGE SCALE GENOMIC DNA]</scope>
    <source>
        <strain evidence="9 10">DSM 2872</strain>
    </source>
</reference>
<evidence type="ECO:0000256" key="5">
    <source>
        <dbReference type="ARBA" id="ARBA00022989"/>
    </source>
</evidence>
<evidence type="ECO:0000259" key="8">
    <source>
        <dbReference type="PROSITE" id="PS50885"/>
    </source>
</evidence>
<proteinExistence type="predicted"/>
<evidence type="ECO:0000313" key="9">
    <source>
        <dbReference type="EMBL" id="SDZ97767.1"/>
    </source>
</evidence>
<evidence type="ECO:0000256" key="2">
    <source>
        <dbReference type="ARBA" id="ARBA00022475"/>
    </source>
</evidence>
<name>A0A1H3XEE1_SELRU</name>
<dbReference type="SMART" id="SM00331">
    <property type="entry name" value="PP2C_SIG"/>
    <property type="match status" value="1"/>
</dbReference>
<dbReference type="GO" id="GO:0016791">
    <property type="term" value="F:phosphatase activity"/>
    <property type="evidence" value="ECO:0007669"/>
    <property type="project" value="TreeGrafter"/>
</dbReference>
<dbReference type="CDD" id="cd06225">
    <property type="entry name" value="HAMP"/>
    <property type="match status" value="1"/>
</dbReference>
<dbReference type="InterPro" id="IPR052016">
    <property type="entry name" value="Bact_Sigma-Reg"/>
</dbReference>
<dbReference type="AlphaFoldDB" id="A0A1H3XEE1"/>
<evidence type="ECO:0000256" key="4">
    <source>
        <dbReference type="ARBA" id="ARBA00022801"/>
    </source>
</evidence>
<keyword evidence="6 7" id="KW-0472">Membrane</keyword>
<sequence length="711" mass="78124">MKMNIHGKALLFICAAGVSTSLLLGSMFFLGLKEAENLLDRQVVTLAGNITQEAENFAEDEVRKRMESVILQKAYYVEIFMQELEGDVAILAKSMTNLTQENSAASTYRIYDPRQENVRSGQLYFLAGASGGSPSPKALQSANIGDVMHRLAKSYEAAPMLFYIGSKDGWSLRMDFMSNPDELIVLPAEALTPAYDTRDRYWYKLGKEAVGKDVAEIIPIYASLGGETLLACVMPYEDADGFAGVVGISIAPVVLQQEIKKEVLTEDNISFLINPQGQIVLSSAKEGTFAPNRPDFDLRKTDNQALSQAAEDMIAGNNNSKCVQVDGEDCYLVYAHVGDKGWSYGELVKLEEVRSDAQFIGLSTKKELQELQGIAAPLLEKIRIYLFCAMGILLVVLFWVSWRWAKNFTRPFTELAEGMRRVAGGHFDEKIHISTGDEIEKLADSFNAMTDDLNVYMQELSEAQAKKAQAAAGLDVAIGIQKGLLPKAFPKSEKFSLFARMEPAKEVGGDFYDFYYLGKNRLVLTMASVDSSSHDMGKGIPAALFMAVAKNILRNCLNTSRGKNPAATLQQAMERLAEENVEKLSVNVFVGILDTGTGELSYANTSPTPALLCHGEDIEELAKREDVGELKQGSAVLAQGNVLFLYTDNVWNHSGADGSHLDLAWFQKTMAPMAAESAENITLTMEAAMKSYRQKSGQEGDIALMVLRWNG</sequence>
<evidence type="ECO:0000256" key="6">
    <source>
        <dbReference type="ARBA" id="ARBA00023136"/>
    </source>
</evidence>
<accession>A0A1H3XEE1</accession>
<dbReference type="Gene3D" id="3.30.450.20">
    <property type="entry name" value="PAS domain"/>
    <property type="match status" value="1"/>
</dbReference>
<keyword evidence="2" id="KW-1003">Cell membrane</keyword>